<feature type="non-terminal residue" evidence="2">
    <location>
        <position position="1"/>
    </location>
</feature>
<gene>
    <name evidence="2" type="ORF">GSTUAT00007553001</name>
</gene>
<name>A0A292PPE7_9PEZI</name>
<feature type="compositionally biased region" description="Low complexity" evidence="1">
    <location>
        <begin position="90"/>
        <end position="101"/>
    </location>
</feature>
<proteinExistence type="predicted"/>
<dbReference type="Proteomes" id="UP001412239">
    <property type="component" value="Unassembled WGS sequence"/>
</dbReference>
<feature type="region of interest" description="Disordered" evidence="1">
    <location>
        <begin position="140"/>
        <end position="351"/>
    </location>
</feature>
<evidence type="ECO:0000313" key="2">
    <source>
        <dbReference type="EMBL" id="CUS08360.1"/>
    </source>
</evidence>
<dbReference type="EMBL" id="LN891135">
    <property type="protein sequence ID" value="CUS08360.1"/>
    <property type="molecule type" value="Genomic_DNA"/>
</dbReference>
<feature type="compositionally biased region" description="Polar residues" evidence="1">
    <location>
        <begin position="342"/>
        <end position="351"/>
    </location>
</feature>
<dbReference type="AlphaFoldDB" id="A0A292PPE7"/>
<feature type="compositionally biased region" description="Low complexity" evidence="1">
    <location>
        <begin position="233"/>
        <end position="260"/>
    </location>
</feature>
<accession>A0A292PPE7</accession>
<reference evidence="2" key="1">
    <citation type="submission" date="2015-10" db="EMBL/GenBank/DDBJ databases">
        <authorList>
            <person name="Regsiter A."/>
            <person name="william w."/>
        </authorList>
    </citation>
    <scope>NUCLEOTIDE SEQUENCE</scope>
    <source>
        <strain evidence="2">Montdore</strain>
    </source>
</reference>
<feature type="compositionally biased region" description="Basic and acidic residues" evidence="1">
    <location>
        <begin position="200"/>
        <end position="215"/>
    </location>
</feature>
<feature type="compositionally biased region" description="Basic and acidic residues" evidence="1">
    <location>
        <begin position="271"/>
        <end position="309"/>
    </location>
</feature>
<protein>
    <submittedName>
        <fullName evidence="2">Uncharacterized protein</fullName>
    </submittedName>
</protein>
<feature type="region of interest" description="Disordered" evidence="1">
    <location>
        <begin position="40"/>
        <end position="122"/>
    </location>
</feature>
<sequence length="351" mass="38430">FQKQHLQPLNTEHARLSLQFQASLPQLNIMNDFAQTREDSDLFESEISAPVLPPPTAPTEPRAFSSRGGRGGRGRGFYQARGDREKGVRAEGAPAAAGAEAAQKDVDRTLSGGIKKPKLTEDELAARLERVKLNNQRLIERRRKAEEDESSFQVAEEARKQADVHKRLADRKKRAEADRNRKELDDEREKNRQRKLKAVQTREWDSTKTEEDYNPRNRSSGFRRGAHGGVVVASPPRGAPSGPRAGAGSPPRATAGAASAQEWPELPGGKGRAEGPKGEAKRDELETQEEVRQEKEVKSEANEDQKKNPTVDTAKARGKPALLSPTTGNSSWAEQVEAGSPVVTNATATAT</sequence>
<feature type="compositionally biased region" description="Basic and acidic residues" evidence="1">
    <location>
        <begin position="156"/>
        <end position="190"/>
    </location>
</feature>
<feature type="compositionally biased region" description="Polar residues" evidence="1">
    <location>
        <begin position="324"/>
        <end position="333"/>
    </location>
</feature>
<evidence type="ECO:0000256" key="1">
    <source>
        <dbReference type="SAM" id="MobiDB-lite"/>
    </source>
</evidence>
<evidence type="ECO:0000313" key="3">
    <source>
        <dbReference type="Proteomes" id="UP001412239"/>
    </source>
</evidence>
<keyword evidence="3" id="KW-1185">Reference proteome</keyword>
<feature type="non-terminal residue" evidence="2">
    <location>
        <position position="351"/>
    </location>
</feature>
<organism evidence="2 3">
    <name type="scientific">Tuber aestivum</name>
    <name type="common">summer truffle</name>
    <dbReference type="NCBI Taxonomy" id="59557"/>
    <lineage>
        <taxon>Eukaryota</taxon>
        <taxon>Fungi</taxon>
        <taxon>Dikarya</taxon>
        <taxon>Ascomycota</taxon>
        <taxon>Pezizomycotina</taxon>
        <taxon>Pezizomycetes</taxon>
        <taxon>Pezizales</taxon>
        <taxon>Tuberaceae</taxon>
        <taxon>Tuber</taxon>
    </lineage>
</organism>